<protein>
    <submittedName>
        <fullName evidence="2">Uncharacterized protein</fullName>
    </submittedName>
</protein>
<dbReference type="AlphaFoldDB" id="A0A1I2KH77"/>
<name>A0A1I2KH77_9BACI</name>
<sequence length="122" mass="14170">MKEIKIFTYLSFILLLTGVTFLTLGFDRMHNYNNPDSEESYLLEDDDSEDPKNAYVGGDAYNYIINGTHSTSYFVLASTMFILSVLLFMCQIQYDTKELIRKTQQEKEDDPSTYLLFQVDKS</sequence>
<dbReference type="OrthoDB" id="2063080at2"/>
<evidence type="ECO:0000313" key="2">
    <source>
        <dbReference type="EMBL" id="SFF64617.1"/>
    </source>
</evidence>
<dbReference type="Proteomes" id="UP000198897">
    <property type="component" value="Unassembled WGS sequence"/>
</dbReference>
<evidence type="ECO:0000256" key="1">
    <source>
        <dbReference type="SAM" id="Phobius"/>
    </source>
</evidence>
<accession>A0A1I2KH77</accession>
<reference evidence="3" key="1">
    <citation type="submission" date="2016-10" db="EMBL/GenBank/DDBJ databases">
        <authorList>
            <person name="Varghese N."/>
            <person name="Submissions S."/>
        </authorList>
    </citation>
    <scope>NUCLEOTIDE SEQUENCE [LARGE SCALE GENOMIC DNA]</scope>
    <source>
        <strain evidence="3">FP5</strain>
    </source>
</reference>
<keyword evidence="1" id="KW-0812">Transmembrane</keyword>
<evidence type="ECO:0000313" key="3">
    <source>
        <dbReference type="Proteomes" id="UP000198897"/>
    </source>
</evidence>
<keyword evidence="1" id="KW-1133">Transmembrane helix</keyword>
<dbReference type="RefSeq" id="WP_089750346.1">
    <property type="nucleotide sequence ID" value="NZ_FOOG01000004.1"/>
</dbReference>
<keyword evidence="1" id="KW-0472">Membrane</keyword>
<feature type="transmembrane region" description="Helical" evidence="1">
    <location>
        <begin position="7"/>
        <end position="26"/>
    </location>
</feature>
<feature type="transmembrane region" description="Helical" evidence="1">
    <location>
        <begin position="73"/>
        <end position="92"/>
    </location>
</feature>
<organism evidence="2 3">
    <name type="scientific">Halobacillus alkaliphilus</name>
    <dbReference type="NCBI Taxonomy" id="396056"/>
    <lineage>
        <taxon>Bacteria</taxon>
        <taxon>Bacillati</taxon>
        <taxon>Bacillota</taxon>
        <taxon>Bacilli</taxon>
        <taxon>Bacillales</taxon>
        <taxon>Bacillaceae</taxon>
        <taxon>Halobacillus</taxon>
    </lineage>
</organism>
<keyword evidence="3" id="KW-1185">Reference proteome</keyword>
<proteinExistence type="predicted"/>
<dbReference type="EMBL" id="FOOG01000004">
    <property type="protein sequence ID" value="SFF64617.1"/>
    <property type="molecule type" value="Genomic_DNA"/>
</dbReference>
<gene>
    <name evidence="2" type="ORF">SAMN05216353_10460</name>
</gene>